<organism evidence="2 3">
    <name type="scientific">Lactococcus protaetiae</name>
    <dbReference type="NCBI Taxonomy" id="2592653"/>
    <lineage>
        <taxon>Bacteria</taxon>
        <taxon>Bacillati</taxon>
        <taxon>Bacillota</taxon>
        <taxon>Bacilli</taxon>
        <taxon>Lactobacillales</taxon>
        <taxon>Streptococcaceae</taxon>
        <taxon>Lactococcus</taxon>
    </lineage>
</organism>
<evidence type="ECO:0000256" key="1">
    <source>
        <dbReference type="SAM" id="Phobius"/>
    </source>
</evidence>
<gene>
    <name evidence="2" type="ORF">FLP15_03905</name>
</gene>
<keyword evidence="1" id="KW-0472">Membrane</keyword>
<keyword evidence="1" id="KW-1133">Transmembrane helix</keyword>
<sequence length="413" mass="46285">MSSNVPNFLEITQLPSKPEYGSKTNTNLYSREFLSLKNQKNDYSQAGPITGIANPVYYPSALGIALGRFISPYLFVSYYLGRIFNLLMYALLAFFAVKKSKRYQLPLFVVAFLPYTLWITAGYNYDALYYGVILLFLSQLTNLFTEEKGISLKQMVRISLTGLLLVFCKAPMAFLIILPFFLPKKVFASNKVRLQALGMLAFSSVLIFAWVKQGMILEKLRLIFGRTLPDTAGVAGENVGRVDYFLAHPLYTLTTGLRTVFDIPSTIKDSIASPQPFLNKIYSSGAVELFNILLVALLFVLVSLQLDFQVSKRIKTVTVVLFGAITAGVIYAISGDSRVFHIGDLTVAGVQGRYHFYILAFLPIFLEKPVKKIFDRKTVVSERTNDFNIQKFVVSAVLVMTFVNTCIGLFGYL</sequence>
<keyword evidence="1" id="KW-0812">Transmembrane</keyword>
<evidence type="ECO:0000313" key="3">
    <source>
        <dbReference type="Proteomes" id="UP000315128"/>
    </source>
</evidence>
<evidence type="ECO:0000313" key="2">
    <source>
        <dbReference type="EMBL" id="QDK70472.1"/>
    </source>
</evidence>
<feature type="transmembrane region" description="Helical" evidence="1">
    <location>
        <begin position="354"/>
        <end position="371"/>
    </location>
</feature>
<feature type="transmembrane region" description="Helical" evidence="1">
    <location>
        <begin position="392"/>
        <end position="412"/>
    </location>
</feature>
<dbReference type="Pfam" id="PF09913">
    <property type="entry name" value="DUF2142"/>
    <property type="match status" value="1"/>
</dbReference>
<feature type="transmembrane region" description="Helical" evidence="1">
    <location>
        <begin position="316"/>
        <end position="334"/>
    </location>
</feature>
<protein>
    <submittedName>
        <fullName evidence="2">DUF2142 domain-containing protein</fullName>
    </submittedName>
</protein>
<keyword evidence="3" id="KW-1185">Reference proteome</keyword>
<reference evidence="2 3" key="1">
    <citation type="submission" date="2019-07" db="EMBL/GenBank/DDBJ databases">
        <title>Genome sequencing of KACC 19320.</title>
        <authorList>
            <person name="Heo J."/>
            <person name="Kim S.-J."/>
            <person name="Kim J.-S."/>
            <person name="Hong S.-B."/>
            <person name="Kwon S.-W."/>
        </authorList>
    </citation>
    <scope>NUCLEOTIDE SEQUENCE [LARGE SCALE GENOMIC DNA]</scope>
    <source>
        <strain evidence="2 3">KACC 19320</strain>
    </source>
</reference>
<feature type="transmembrane region" description="Helical" evidence="1">
    <location>
        <begin position="244"/>
        <end position="261"/>
    </location>
</feature>
<dbReference type="Proteomes" id="UP000315128">
    <property type="component" value="Chromosome"/>
</dbReference>
<feature type="transmembrane region" description="Helical" evidence="1">
    <location>
        <begin position="194"/>
        <end position="211"/>
    </location>
</feature>
<feature type="transmembrane region" description="Helical" evidence="1">
    <location>
        <begin position="103"/>
        <end position="121"/>
    </location>
</feature>
<name>A0A514Z7A4_9LACT</name>
<feature type="transmembrane region" description="Helical" evidence="1">
    <location>
        <begin position="281"/>
        <end position="304"/>
    </location>
</feature>
<dbReference type="InterPro" id="IPR018674">
    <property type="entry name" value="DUF2142_membrane"/>
</dbReference>
<accession>A0A514Z7A4</accession>
<feature type="transmembrane region" description="Helical" evidence="1">
    <location>
        <begin position="76"/>
        <end position="96"/>
    </location>
</feature>
<proteinExistence type="predicted"/>
<dbReference type="AlphaFoldDB" id="A0A514Z7A4"/>
<dbReference type="EMBL" id="CP041356">
    <property type="protein sequence ID" value="QDK70472.1"/>
    <property type="molecule type" value="Genomic_DNA"/>
</dbReference>
<feature type="transmembrane region" description="Helical" evidence="1">
    <location>
        <begin position="127"/>
        <end position="144"/>
    </location>
</feature>
<feature type="transmembrane region" description="Helical" evidence="1">
    <location>
        <begin position="156"/>
        <end position="182"/>
    </location>
</feature>
<dbReference type="KEGG" id="lack:FLP15_03905"/>
<dbReference type="OrthoDB" id="2220917at2"/>